<protein>
    <recommendedName>
        <fullName evidence="4">Ty3-gypsy retrotransposon protein</fullName>
    </recommendedName>
</protein>
<evidence type="ECO:0000313" key="3">
    <source>
        <dbReference type="Proteomes" id="UP000829196"/>
    </source>
</evidence>
<dbReference type="CDD" id="cd00303">
    <property type="entry name" value="retropepsin_like"/>
    <property type="match status" value="1"/>
</dbReference>
<dbReference type="Pfam" id="PF13650">
    <property type="entry name" value="Asp_protease_2"/>
    <property type="match status" value="1"/>
</dbReference>
<accession>A0A8T3BYJ6</accession>
<feature type="region of interest" description="Disordered" evidence="1">
    <location>
        <begin position="19"/>
        <end position="66"/>
    </location>
</feature>
<dbReference type="Gene3D" id="2.40.70.10">
    <property type="entry name" value="Acid Proteases"/>
    <property type="match status" value="1"/>
</dbReference>
<feature type="compositionally biased region" description="Basic and acidic residues" evidence="1">
    <location>
        <begin position="55"/>
        <end position="66"/>
    </location>
</feature>
<evidence type="ECO:0000313" key="2">
    <source>
        <dbReference type="EMBL" id="KAI0523142.1"/>
    </source>
</evidence>
<evidence type="ECO:0000256" key="1">
    <source>
        <dbReference type="SAM" id="MobiDB-lite"/>
    </source>
</evidence>
<sequence length="210" mass="23240">MMPSDLGEAMKLAQLVKNQKNLEKGVRSSSSRGSYKTTPTLLAPKGPASGNINETTREKPVGRGSEENFKRLTEKEMQEKRAKGLCFRCEEKYTLGHRCKDQTFQALTICNDEEAEGGEEETEEEMEEKLHLDLAEVFPNSVVGFTMNHTMKVKGELEGKEVVVLIDSGATHNFISTQVVDQLGVKLVDTGCYGVMMGTGKVEKGQGIYR</sequence>
<evidence type="ECO:0008006" key="4">
    <source>
        <dbReference type="Google" id="ProtNLM"/>
    </source>
</evidence>
<feature type="compositionally biased region" description="Polar residues" evidence="1">
    <location>
        <begin position="27"/>
        <end position="40"/>
    </location>
</feature>
<reference evidence="2" key="1">
    <citation type="journal article" date="2022" name="Front. Genet.">
        <title>Chromosome-Scale Assembly of the Dendrobium nobile Genome Provides Insights Into the Molecular Mechanism of the Biosynthesis of the Medicinal Active Ingredient of Dendrobium.</title>
        <authorList>
            <person name="Xu Q."/>
            <person name="Niu S.-C."/>
            <person name="Li K.-L."/>
            <person name="Zheng P.-J."/>
            <person name="Zhang X.-J."/>
            <person name="Jia Y."/>
            <person name="Liu Y."/>
            <person name="Niu Y.-X."/>
            <person name="Yu L.-H."/>
            <person name="Chen D.-F."/>
            <person name="Zhang G.-Q."/>
        </authorList>
    </citation>
    <scope>NUCLEOTIDE SEQUENCE</scope>
    <source>
        <tissue evidence="2">Leaf</tissue>
    </source>
</reference>
<comment type="caution">
    <text evidence="2">The sequence shown here is derived from an EMBL/GenBank/DDBJ whole genome shotgun (WGS) entry which is preliminary data.</text>
</comment>
<dbReference type="Proteomes" id="UP000829196">
    <property type="component" value="Unassembled WGS sequence"/>
</dbReference>
<keyword evidence="3" id="KW-1185">Reference proteome</keyword>
<dbReference type="AlphaFoldDB" id="A0A8T3BYJ6"/>
<dbReference type="EMBL" id="JAGYWB010000005">
    <property type="protein sequence ID" value="KAI0523142.1"/>
    <property type="molecule type" value="Genomic_DNA"/>
</dbReference>
<name>A0A8T3BYJ6_DENNO</name>
<organism evidence="2 3">
    <name type="scientific">Dendrobium nobile</name>
    <name type="common">Orchid</name>
    <dbReference type="NCBI Taxonomy" id="94219"/>
    <lineage>
        <taxon>Eukaryota</taxon>
        <taxon>Viridiplantae</taxon>
        <taxon>Streptophyta</taxon>
        <taxon>Embryophyta</taxon>
        <taxon>Tracheophyta</taxon>
        <taxon>Spermatophyta</taxon>
        <taxon>Magnoliopsida</taxon>
        <taxon>Liliopsida</taxon>
        <taxon>Asparagales</taxon>
        <taxon>Orchidaceae</taxon>
        <taxon>Epidendroideae</taxon>
        <taxon>Malaxideae</taxon>
        <taxon>Dendrobiinae</taxon>
        <taxon>Dendrobium</taxon>
    </lineage>
</organism>
<dbReference type="SUPFAM" id="SSF50630">
    <property type="entry name" value="Acid proteases"/>
    <property type="match status" value="1"/>
</dbReference>
<dbReference type="OrthoDB" id="696591at2759"/>
<gene>
    <name evidence="2" type="ORF">KFK09_005532</name>
</gene>
<proteinExistence type="predicted"/>
<dbReference type="InterPro" id="IPR021109">
    <property type="entry name" value="Peptidase_aspartic_dom_sf"/>
</dbReference>